<dbReference type="EMBL" id="CAJMWV010002171">
    <property type="protein sequence ID" value="CAE6456325.1"/>
    <property type="molecule type" value="Genomic_DNA"/>
</dbReference>
<name>A0A8H3BF97_9AGAM</name>
<accession>A0A8H3BF97</accession>
<gene>
    <name evidence="1" type="ORF">RDB_LOCUS71730</name>
</gene>
<organism evidence="1 2">
    <name type="scientific">Rhizoctonia solani</name>
    <dbReference type="NCBI Taxonomy" id="456999"/>
    <lineage>
        <taxon>Eukaryota</taxon>
        <taxon>Fungi</taxon>
        <taxon>Dikarya</taxon>
        <taxon>Basidiomycota</taxon>
        <taxon>Agaricomycotina</taxon>
        <taxon>Agaricomycetes</taxon>
        <taxon>Cantharellales</taxon>
        <taxon>Ceratobasidiaceae</taxon>
        <taxon>Rhizoctonia</taxon>
    </lineage>
</organism>
<reference evidence="1" key="1">
    <citation type="submission" date="2021-01" db="EMBL/GenBank/DDBJ databases">
        <authorList>
            <person name="Kaushik A."/>
        </authorList>
    </citation>
    <scope>NUCLEOTIDE SEQUENCE</scope>
    <source>
        <strain evidence="1">AG3-1AP</strain>
    </source>
</reference>
<sequence>MAVSGVSNFNIMDNTITGNSSFIGAKGPNCTTSDIVPPAVDFVVDPNTFASSKIGGTVFKAHGITALLCVTPPRGGGNVWPLGTWPNSSSLVLETSTTPTIASASSWCLAGEDKKTCFVRFAKDLLGIAVEFTKQR</sequence>
<protein>
    <recommendedName>
        <fullName evidence="3">Right handed beta helix domain-containing protein</fullName>
    </recommendedName>
</protein>
<dbReference type="AlphaFoldDB" id="A0A8H3BF97"/>
<comment type="caution">
    <text evidence="1">The sequence shown here is derived from an EMBL/GenBank/DDBJ whole genome shotgun (WGS) entry which is preliminary data.</text>
</comment>
<evidence type="ECO:0000313" key="2">
    <source>
        <dbReference type="Proteomes" id="UP000663831"/>
    </source>
</evidence>
<evidence type="ECO:0000313" key="1">
    <source>
        <dbReference type="EMBL" id="CAE6456325.1"/>
    </source>
</evidence>
<proteinExistence type="predicted"/>
<evidence type="ECO:0008006" key="3">
    <source>
        <dbReference type="Google" id="ProtNLM"/>
    </source>
</evidence>
<dbReference type="Proteomes" id="UP000663831">
    <property type="component" value="Unassembled WGS sequence"/>
</dbReference>